<reference evidence="3" key="1">
    <citation type="submission" date="2019-12" db="UniProtKB">
        <authorList>
            <consortium name="WormBaseParasite"/>
        </authorList>
    </citation>
    <scope>IDENTIFICATION</scope>
</reference>
<dbReference type="WBParaSite" id="TMUE_3000012912.1">
    <property type="protein sequence ID" value="TMUE_3000012912.1"/>
    <property type="gene ID" value="WBGene00302871"/>
</dbReference>
<evidence type="ECO:0000313" key="2">
    <source>
        <dbReference type="Proteomes" id="UP000046395"/>
    </source>
</evidence>
<sequence length="70" mass="7804">MFASPAVVSMLLWLLSGNLASSVKFSQSVIPVRVFRAYVSYTVLRQVVDLILNPGTMHQTFLSSARRCRS</sequence>
<keyword evidence="2" id="KW-1185">Reference proteome</keyword>
<feature type="chain" id="PRO_5024321765" evidence="1">
    <location>
        <begin position="21"/>
        <end position="70"/>
    </location>
</feature>
<feature type="signal peptide" evidence="1">
    <location>
        <begin position="1"/>
        <end position="20"/>
    </location>
</feature>
<proteinExistence type="predicted"/>
<keyword evidence="1" id="KW-0732">Signal</keyword>
<protein>
    <submittedName>
        <fullName evidence="3">Secreted protein</fullName>
    </submittedName>
</protein>
<evidence type="ECO:0000256" key="1">
    <source>
        <dbReference type="SAM" id="SignalP"/>
    </source>
</evidence>
<dbReference type="Proteomes" id="UP000046395">
    <property type="component" value="Unassembled WGS sequence"/>
</dbReference>
<dbReference type="AlphaFoldDB" id="A0A5S6R171"/>
<evidence type="ECO:0000313" key="3">
    <source>
        <dbReference type="WBParaSite" id="TMUE_3000012912.1"/>
    </source>
</evidence>
<name>A0A5S6R171_TRIMR</name>
<accession>A0A5S6R171</accession>
<organism evidence="2 3">
    <name type="scientific">Trichuris muris</name>
    <name type="common">Mouse whipworm</name>
    <dbReference type="NCBI Taxonomy" id="70415"/>
    <lineage>
        <taxon>Eukaryota</taxon>
        <taxon>Metazoa</taxon>
        <taxon>Ecdysozoa</taxon>
        <taxon>Nematoda</taxon>
        <taxon>Enoplea</taxon>
        <taxon>Dorylaimia</taxon>
        <taxon>Trichinellida</taxon>
        <taxon>Trichuridae</taxon>
        <taxon>Trichuris</taxon>
    </lineage>
</organism>